<organism evidence="2 3">
    <name type="scientific">Geomonas terrae</name>
    <dbReference type="NCBI Taxonomy" id="2562681"/>
    <lineage>
        <taxon>Bacteria</taxon>
        <taxon>Pseudomonadati</taxon>
        <taxon>Thermodesulfobacteriota</taxon>
        <taxon>Desulfuromonadia</taxon>
        <taxon>Geobacterales</taxon>
        <taxon>Geobacteraceae</taxon>
        <taxon>Geomonas</taxon>
    </lineage>
</organism>
<reference evidence="2 3" key="1">
    <citation type="submission" date="2019-04" db="EMBL/GenBank/DDBJ databases">
        <title>Geobacter oryzae sp. nov., ferric-reducing bacteria isolated from paddy soil.</title>
        <authorList>
            <person name="Xu Z."/>
            <person name="Masuda Y."/>
            <person name="Itoh H."/>
            <person name="Senoo K."/>
        </authorList>
    </citation>
    <scope>NUCLEOTIDE SEQUENCE [LARGE SCALE GENOMIC DNA]</scope>
    <source>
        <strain evidence="2 3">Red111</strain>
    </source>
</reference>
<dbReference type="InterPro" id="IPR052356">
    <property type="entry name" value="Thiol_S-MT"/>
</dbReference>
<gene>
    <name evidence="2" type="ORF">E4633_01305</name>
</gene>
<dbReference type="InterPro" id="IPR029063">
    <property type="entry name" value="SAM-dependent_MTases_sf"/>
</dbReference>
<accession>A0A4S1CK86</accession>
<dbReference type="EMBL" id="SRSC01000001">
    <property type="protein sequence ID" value="TGU74134.1"/>
    <property type="molecule type" value="Genomic_DNA"/>
</dbReference>
<dbReference type="GO" id="GO:0008757">
    <property type="term" value="F:S-adenosylmethionine-dependent methyltransferase activity"/>
    <property type="evidence" value="ECO:0007669"/>
    <property type="project" value="InterPro"/>
</dbReference>
<dbReference type="SUPFAM" id="SSF53335">
    <property type="entry name" value="S-adenosyl-L-methionine-dependent methyltransferases"/>
    <property type="match status" value="1"/>
</dbReference>
<keyword evidence="2" id="KW-0489">Methyltransferase</keyword>
<dbReference type="GO" id="GO:0032259">
    <property type="term" value="P:methylation"/>
    <property type="evidence" value="ECO:0007669"/>
    <property type="project" value="UniProtKB-KW"/>
</dbReference>
<protein>
    <submittedName>
        <fullName evidence="2">Class I SAM-dependent methyltransferase</fullName>
    </submittedName>
</protein>
<evidence type="ECO:0000313" key="3">
    <source>
        <dbReference type="Proteomes" id="UP000306416"/>
    </source>
</evidence>
<dbReference type="AlphaFoldDB" id="A0A4S1CK86"/>
<sequence length="206" mass="22896">MDIYNEHCLPHLTNCVCGMKPLARQRALIVPQAQGNVLEVGMGTALNLRFYDKDKVTRVWGLEPSPGMRRVAAENVKRSGIQVEWLDLPAARIPLGDATVDTVLLTFTLCSIADWRGALAEMRRVLKVQGRLLFCEHGAAPDASILKWQKRITPWWKHAAGGCHLDRPIPTLLETGGFSILEMDEDYMGGVPRIAGYTYRGSAAKR</sequence>
<dbReference type="PANTHER" id="PTHR45036">
    <property type="entry name" value="METHYLTRANSFERASE LIKE 7B"/>
    <property type="match status" value="1"/>
</dbReference>
<dbReference type="Proteomes" id="UP000306416">
    <property type="component" value="Unassembled WGS sequence"/>
</dbReference>
<comment type="caution">
    <text evidence="2">The sequence shown here is derived from an EMBL/GenBank/DDBJ whole genome shotgun (WGS) entry which is preliminary data.</text>
</comment>
<feature type="domain" description="Methyltransferase type 11" evidence="1">
    <location>
        <begin position="38"/>
        <end position="134"/>
    </location>
</feature>
<keyword evidence="2" id="KW-0808">Transferase</keyword>
<dbReference type="PANTHER" id="PTHR45036:SF1">
    <property type="entry name" value="METHYLTRANSFERASE LIKE 7A"/>
    <property type="match status" value="1"/>
</dbReference>
<dbReference type="RefSeq" id="WP_135868472.1">
    <property type="nucleotide sequence ID" value="NZ_SRSC01000001.1"/>
</dbReference>
<keyword evidence="3" id="KW-1185">Reference proteome</keyword>
<dbReference type="CDD" id="cd02440">
    <property type="entry name" value="AdoMet_MTases"/>
    <property type="match status" value="1"/>
</dbReference>
<evidence type="ECO:0000259" key="1">
    <source>
        <dbReference type="Pfam" id="PF08241"/>
    </source>
</evidence>
<dbReference type="Gene3D" id="3.40.50.150">
    <property type="entry name" value="Vaccinia Virus protein VP39"/>
    <property type="match status" value="1"/>
</dbReference>
<dbReference type="InterPro" id="IPR013216">
    <property type="entry name" value="Methyltransf_11"/>
</dbReference>
<name>A0A4S1CK86_9BACT</name>
<dbReference type="Pfam" id="PF08241">
    <property type="entry name" value="Methyltransf_11"/>
    <property type="match status" value="1"/>
</dbReference>
<evidence type="ECO:0000313" key="2">
    <source>
        <dbReference type="EMBL" id="TGU74134.1"/>
    </source>
</evidence>
<proteinExistence type="predicted"/>